<evidence type="ECO:0000313" key="2">
    <source>
        <dbReference type="EMBL" id="CAB9517110.1"/>
    </source>
</evidence>
<gene>
    <name evidence="2" type="ORF">SEMRO_831_G208401.1</name>
</gene>
<keyword evidence="3" id="KW-1185">Reference proteome</keyword>
<reference evidence="2" key="1">
    <citation type="submission" date="2020-06" db="EMBL/GenBank/DDBJ databases">
        <authorList>
            <consortium name="Plant Systems Biology data submission"/>
        </authorList>
    </citation>
    <scope>NUCLEOTIDE SEQUENCE</scope>
    <source>
        <strain evidence="2">D6</strain>
    </source>
</reference>
<feature type="compositionally biased region" description="Polar residues" evidence="1">
    <location>
        <begin position="1"/>
        <end position="17"/>
    </location>
</feature>
<protein>
    <submittedName>
        <fullName evidence="2">Uncharacterized protein</fullName>
    </submittedName>
</protein>
<sequence>MGSSTNDSTHSCQTVPSHKTRNRFPHFAPTPQVHPYISQVITCVPEMDTPHTCRYVCLLRKISSKAIAPLEDRSQIATLNEHNMQDRSNSLFQPLNSRSQEGCPLLCSQFFLQPSCKQELE</sequence>
<comment type="caution">
    <text evidence="2">The sequence shown here is derived from an EMBL/GenBank/DDBJ whole genome shotgun (WGS) entry which is preliminary data.</text>
</comment>
<dbReference type="EMBL" id="CAICTM010000830">
    <property type="protein sequence ID" value="CAB9517110.1"/>
    <property type="molecule type" value="Genomic_DNA"/>
</dbReference>
<evidence type="ECO:0000256" key="1">
    <source>
        <dbReference type="SAM" id="MobiDB-lite"/>
    </source>
</evidence>
<evidence type="ECO:0000313" key="3">
    <source>
        <dbReference type="Proteomes" id="UP001153069"/>
    </source>
</evidence>
<proteinExistence type="predicted"/>
<dbReference type="AlphaFoldDB" id="A0A9N8EB35"/>
<name>A0A9N8EB35_9STRA</name>
<feature type="region of interest" description="Disordered" evidence="1">
    <location>
        <begin position="1"/>
        <end position="29"/>
    </location>
</feature>
<organism evidence="2 3">
    <name type="scientific">Seminavis robusta</name>
    <dbReference type="NCBI Taxonomy" id="568900"/>
    <lineage>
        <taxon>Eukaryota</taxon>
        <taxon>Sar</taxon>
        <taxon>Stramenopiles</taxon>
        <taxon>Ochrophyta</taxon>
        <taxon>Bacillariophyta</taxon>
        <taxon>Bacillariophyceae</taxon>
        <taxon>Bacillariophycidae</taxon>
        <taxon>Naviculales</taxon>
        <taxon>Naviculaceae</taxon>
        <taxon>Seminavis</taxon>
    </lineage>
</organism>
<accession>A0A9N8EB35</accession>
<dbReference type="Proteomes" id="UP001153069">
    <property type="component" value="Unassembled WGS sequence"/>
</dbReference>